<dbReference type="InterPro" id="IPR005097">
    <property type="entry name" value="Sacchrp_dh_NADP-bd"/>
</dbReference>
<protein>
    <submittedName>
        <fullName evidence="3">Short subunit dehydrogenase-like uncharacterized protein</fullName>
    </submittedName>
</protein>
<accession>A0A7W6R209</accession>
<evidence type="ECO:0000313" key="4">
    <source>
        <dbReference type="Proteomes" id="UP000540909"/>
    </source>
</evidence>
<dbReference type="AlphaFoldDB" id="A0A7W6R209"/>
<dbReference type="Gene3D" id="3.40.50.720">
    <property type="entry name" value="NAD(P)-binding Rossmann-like Domain"/>
    <property type="match status" value="1"/>
</dbReference>
<reference evidence="3 4" key="1">
    <citation type="submission" date="2020-08" db="EMBL/GenBank/DDBJ databases">
        <title>Genomic Encyclopedia of Type Strains, Phase IV (KMG-V): Genome sequencing to study the core and pangenomes of soil and plant-associated prokaryotes.</title>
        <authorList>
            <person name="Whitman W."/>
        </authorList>
    </citation>
    <scope>NUCLEOTIDE SEQUENCE [LARGE SCALE GENOMIC DNA]</scope>
    <source>
        <strain evidence="3 4">SEMIA 4089</strain>
    </source>
</reference>
<dbReference type="InterPro" id="IPR036291">
    <property type="entry name" value="NAD(P)-bd_dom_sf"/>
</dbReference>
<evidence type="ECO:0000259" key="2">
    <source>
        <dbReference type="Pfam" id="PF03435"/>
    </source>
</evidence>
<feature type="region of interest" description="Disordered" evidence="1">
    <location>
        <begin position="250"/>
        <end position="269"/>
    </location>
</feature>
<proteinExistence type="predicted"/>
<name>A0A7W6R209_9HYPH</name>
<dbReference type="RefSeq" id="WP_184468414.1">
    <property type="nucleotide sequence ID" value="NZ_JACIFY010000004.1"/>
</dbReference>
<organism evidence="3 4">
    <name type="scientific">Rhizobium esperanzae</name>
    <dbReference type="NCBI Taxonomy" id="1967781"/>
    <lineage>
        <taxon>Bacteria</taxon>
        <taxon>Pseudomonadati</taxon>
        <taxon>Pseudomonadota</taxon>
        <taxon>Alphaproteobacteria</taxon>
        <taxon>Hyphomicrobiales</taxon>
        <taxon>Rhizobiaceae</taxon>
        <taxon>Rhizobium/Agrobacterium group</taxon>
        <taxon>Rhizobium</taxon>
    </lineage>
</organism>
<evidence type="ECO:0000313" key="3">
    <source>
        <dbReference type="EMBL" id="MBB4235000.1"/>
    </source>
</evidence>
<dbReference type="PANTHER" id="PTHR43781">
    <property type="entry name" value="SACCHAROPINE DEHYDROGENASE"/>
    <property type="match status" value="1"/>
</dbReference>
<comment type="caution">
    <text evidence="3">The sequence shown here is derived from an EMBL/GenBank/DDBJ whole genome shotgun (WGS) entry which is preliminary data.</text>
</comment>
<evidence type="ECO:0000256" key="1">
    <source>
        <dbReference type="SAM" id="MobiDB-lite"/>
    </source>
</evidence>
<dbReference type="Proteomes" id="UP000540909">
    <property type="component" value="Unassembled WGS sequence"/>
</dbReference>
<dbReference type="Pfam" id="PF03435">
    <property type="entry name" value="Sacchrp_dh_NADP"/>
    <property type="match status" value="1"/>
</dbReference>
<sequence>MTTDEAIDTTTTSRAVAVLGANGHTGRFVVAELLRRGLQPIAIGRSAERLAEAGFPERGVECREAAVEDDAALDRALAGAAAVINCAGPFMDTADAVVRAALRAGIHYLDVTAEQPSVQATLDRHEAAAGRAGVAVIPAMGFYGGLADLLVAAAMDDWDDADAIEVFVALDSWLPTKGTRVTGEKNTARRLAVNGGQLEPVGQPPAERISTLPEPFGQQTFVELSFSEVPLIARRLQTKELHTFLGTTALRDVRDPSTPPPQPVDETGRSAQRFAVEVIVSQGDVRRRIVAQGQDIYAVTAPIICEAVQRVLSGDIRDTGAKAPAAIFDAESFLRALAPHLSVAEM</sequence>
<gene>
    <name evidence="3" type="ORF">GGD57_001558</name>
</gene>
<dbReference type="SUPFAM" id="SSF51735">
    <property type="entry name" value="NAD(P)-binding Rossmann-fold domains"/>
    <property type="match status" value="1"/>
</dbReference>
<dbReference type="EMBL" id="JACIFY010000004">
    <property type="protein sequence ID" value="MBB4235000.1"/>
    <property type="molecule type" value="Genomic_DNA"/>
</dbReference>
<dbReference type="PANTHER" id="PTHR43781:SF1">
    <property type="entry name" value="SACCHAROPINE DEHYDROGENASE"/>
    <property type="match status" value="1"/>
</dbReference>
<feature type="domain" description="Saccharopine dehydrogenase NADP binding" evidence="2">
    <location>
        <begin position="16"/>
        <end position="137"/>
    </location>
</feature>